<feature type="region of interest" description="Disordered" evidence="1">
    <location>
        <begin position="134"/>
        <end position="158"/>
    </location>
</feature>
<dbReference type="EMBL" id="QYBB01000002">
    <property type="protein sequence ID" value="RYC33582.1"/>
    <property type="molecule type" value="Genomic_DNA"/>
</dbReference>
<evidence type="ECO:0000313" key="3">
    <source>
        <dbReference type="Proteomes" id="UP000290759"/>
    </source>
</evidence>
<evidence type="ECO:0000256" key="1">
    <source>
        <dbReference type="SAM" id="MobiDB-lite"/>
    </source>
</evidence>
<accession>A0A4Q2UAJ6</accession>
<dbReference type="RefSeq" id="WP_129223606.1">
    <property type="nucleotide sequence ID" value="NZ_QYBB01000002.1"/>
</dbReference>
<proteinExistence type="predicted"/>
<dbReference type="Proteomes" id="UP000290759">
    <property type="component" value="Unassembled WGS sequence"/>
</dbReference>
<protein>
    <submittedName>
        <fullName evidence="2">Uncharacterized protein</fullName>
    </submittedName>
</protein>
<sequence>MADAKRRIGVGEDVINALVDGGAVAAVRTHVPLDGRQVRAVSAADVDRLASLDHLARETTRPTALLRSLLEAMGVEPVFRGEARGEVARTRRCPPSTARKRLAEAGVRPVRDTRRNPFTLYRRSEVVGCVATHIERASDPTASTRGRRPRSSDGRGRP</sequence>
<name>A0A4Q2UAJ6_9HYPH</name>
<keyword evidence="3" id="KW-1185">Reference proteome</keyword>
<gene>
    <name evidence="2" type="ORF">D3273_03730</name>
</gene>
<organism evidence="2 3">
    <name type="scientific">Lichenibacterium minor</name>
    <dbReference type="NCBI Taxonomy" id="2316528"/>
    <lineage>
        <taxon>Bacteria</taxon>
        <taxon>Pseudomonadati</taxon>
        <taxon>Pseudomonadota</taxon>
        <taxon>Alphaproteobacteria</taxon>
        <taxon>Hyphomicrobiales</taxon>
        <taxon>Lichenihabitantaceae</taxon>
        <taxon>Lichenibacterium</taxon>
    </lineage>
</organism>
<reference evidence="2 3" key="1">
    <citation type="submission" date="2018-12" db="EMBL/GenBank/DDBJ databases">
        <authorList>
            <person name="Grouzdev D.S."/>
            <person name="Krutkina M.S."/>
        </authorList>
    </citation>
    <scope>NUCLEOTIDE SEQUENCE [LARGE SCALE GENOMIC DNA]</scope>
    <source>
        <strain evidence="2 3">RmlP026</strain>
    </source>
</reference>
<evidence type="ECO:0000313" key="2">
    <source>
        <dbReference type="EMBL" id="RYC33582.1"/>
    </source>
</evidence>
<dbReference type="AlphaFoldDB" id="A0A4Q2UAJ6"/>
<comment type="caution">
    <text evidence="2">The sequence shown here is derived from an EMBL/GenBank/DDBJ whole genome shotgun (WGS) entry which is preliminary data.</text>
</comment>
<reference evidence="2 3" key="2">
    <citation type="submission" date="2019-02" db="EMBL/GenBank/DDBJ databases">
        <title>'Lichenibacterium ramalinii' gen. nov. sp. nov., 'Lichenibacterium minor' gen. nov. sp. nov.</title>
        <authorList>
            <person name="Pankratov T."/>
        </authorList>
    </citation>
    <scope>NUCLEOTIDE SEQUENCE [LARGE SCALE GENOMIC DNA]</scope>
    <source>
        <strain evidence="2 3">RmlP026</strain>
    </source>
</reference>